<sequence>MTDSPKFKLGLGSSSLSDVISVIVTPSLSESVDSFDDFTEITRSPILTVRTPLTRVMLLVRTAMSSKGLLKSSCVILTVFEDFITVFVTFLDVNVEELLETQTPDFVSKVDCTLTEETSGSCTWVEVTDSTRVSNGSLKSMEAISIIGLDVLSRSDELVDVCCITDLVIIVFVVPSSEI</sequence>
<reference evidence="1" key="1">
    <citation type="submission" date="2021-05" db="EMBL/GenBank/DDBJ databases">
        <authorList>
            <person name="Alioto T."/>
            <person name="Alioto T."/>
            <person name="Gomez Garrido J."/>
        </authorList>
    </citation>
    <scope>NUCLEOTIDE SEQUENCE</scope>
</reference>
<dbReference type="EMBL" id="HBUF01114766">
    <property type="protein sequence ID" value="CAG6640955.1"/>
    <property type="molecule type" value="Transcribed_RNA"/>
</dbReference>
<dbReference type="EMBL" id="HBUF01114767">
    <property type="protein sequence ID" value="CAG6640961.1"/>
    <property type="molecule type" value="Transcribed_RNA"/>
</dbReference>
<name>A0A8D8VZ03_9HEMI</name>
<dbReference type="EMBL" id="HBUF01114768">
    <property type="protein sequence ID" value="CAG6640967.1"/>
    <property type="molecule type" value="Transcribed_RNA"/>
</dbReference>
<proteinExistence type="predicted"/>
<accession>A0A8D8VZ03</accession>
<organism evidence="1">
    <name type="scientific">Cacopsylla melanoneura</name>
    <dbReference type="NCBI Taxonomy" id="428564"/>
    <lineage>
        <taxon>Eukaryota</taxon>
        <taxon>Metazoa</taxon>
        <taxon>Ecdysozoa</taxon>
        <taxon>Arthropoda</taxon>
        <taxon>Hexapoda</taxon>
        <taxon>Insecta</taxon>
        <taxon>Pterygota</taxon>
        <taxon>Neoptera</taxon>
        <taxon>Paraneoptera</taxon>
        <taxon>Hemiptera</taxon>
        <taxon>Sternorrhyncha</taxon>
        <taxon>Psylloidea</taxon>
        <taxon>Psyllidae</taxon>
        <taxon>Psyllinae</taxon>
        <taxon>Cacopsylla</taxon>
    </lineage>
</organism>
<evidence type="ECO:0000313" key="1">
    <source>
        <dbReference type="EMBL" id="CAG6640967.1"/>
    </source>
</evidence>
<dbReference type="AlphaFoldDB" id="A0A8D8VZ03"/>
<protein>
    <submittedName>
        <fullName evidence="1">Uncharacterized protein</fullName>
    </submittedName>
</protein>